<gene>
    <name evidence="1" type="ORF">A2215_03285</name>
</gene>
<dbReference type="STRING" id="1797472.A2215_03285"/>
<comment type="caution">
    <text evidence="1">The sequence shown here is derived from an EMBL/GenBank/DDBJ whole genome shotgun (WGS) entry which is preliminary data.</text>
</comment>
<protein>
    <recommendedName>
        <fullName evidence="3">DUF4145 domain-containing protein</fullName>
    </recommendedName>
</protein>
<organism evidence="1 2">
    <name type="scientific">Candidatus Berkelbacteria bacterium RIFOXYA2_FULL_43_10</name>
    <dbReference type="NCBI Taxonomy" id="1797472"/>
    <lineage>
        <taxon>Bacteria</taxon>
        <taxon>Candidatus Berkelbacteria</taxon>
    </lineage>
</organism>
<dbReference type="Proteomes" id="UP000178583">
    <property type="component" value="Unassembled WGS sequence"/>
</dbReference>
<dbReference type="AlphaFoldDB" id="A0A1F5EE88"/>
<evidence type="ECO:0008006" key="3">
    <source>
        <dbReference type="Google" id="ProtNLM"/>
    </source>
</evidence>
<reference evidence="1 2" key="1">
    <citation type="journal article" date="2016" name="Nat. Commun.">
        <title>Thousands of microbial genomes shed light on interconnected biogeochemical processes in an aquifer system.</title>
        <authorList>
            <person name="Anantharaman K."/>
            <person name="Brown C.T."/>
            <person name="Hug L.A."/>
            <person name="Sharon I."/>
            <person name="Castelle C.J."/>
            <person name="Probst A.J."/>
            <person name="Thomas B.C."/>
            <person name="Singh A."/>
            <person name="Wilkins M.J."/>
            <person name="Karaoz U."/>
            <person name="Brodie E.L."/>
            <person name="Williams K.H."/>
            <person name="Hubbard S.S."/>
            <person name="Banfield J.F."/>
        </authorList>
    </citation>
    <scope>NUCLEOTIDE SEQUENCE [LARGE SCALE GENOMIC DNA]</scope>
</reference>
<name>A0A1F5EE88_9BACT</name>
<sequence length="151" mass="17665">MNQHYRQNRQKTQSTLLERVVLGIGRGLWWLVTLPFSKRKRSKGLNNIDRNYIMKKRSEIEVLLKSGNIHETKQAVMEADKLVDFVFRKFGYAGESFADRLRSAELSIDKNTYEKLWQGHKVRNALAHDSIDIGEQEMISAVRKLLSYVRL</sequence>
<proteinExistence type="predicted"/>
<dbReference type="EMBL" id="MEZY01000009">
    <property type="protein sequence ID" value="OGD65610.1"/>
    <property type="molecule type" value="Genomic_DNA"/>
</dbReference>
<evidence type="ECO:0000313" key="1">
    <source>
        <dbReference type="EMBL" id="OGD65610.1"/>
    </source>
</evidence>
<accession>A0A1F5EE88</accession>
<evidence type="ECO:0000313" key="2">
    <source>
        <dbReference type="Proteomes" id="UP000178583"/>
    </source>
</evidence>